<name>A0A1V4SSY1_9CLOT</name>
<evidence type="ECO:0000256" key="4">
    <source>
        <dbReference type="ARBA" id="ARBA00022989"/>
    </source>
</evidence>
<evidence type="ECO:0000256" key="3">
    <source>
        <dbReference type="ARBA" id="ARBA00022692"/>
    </source>
</evidence>
<comment type="caution">
    <text evidence="8">The sequence shown here is derived from an EMBL/GenBank/DDBJ whole genome shotgun (WGS) entry which is preliminary data.</text>
</comment>
<dbReference type="OrthoDB" id="2655838at2"/>
<evidence type="ECO:0000256" key="5">
    <source>
        <dbReference type="ARBA" id="ARBA00023136"/>
    </source>
</evidence>
<feature type="transmembrane region" description="Helical" evidence="6">
    <location>
        <begin position="671"/>
        <end position="691"/>
    </location>
</feature>
<dbReference type="AlphaFoldDB" id="A0A1V4SSY1"/>
<evidence type="ECO:0000256" key="2">
    <source>
        <dbReference type="ARBA" id="ARBA00022475"/>
    </source>
</evidence>
<dbReference type="RefSeq" id="WP_080023479.1">
    <property type="nucleotide sequence ID" value="NZ_LTAY01000059.1"/>
</dbReference>
<organism evidence="8 9">
    <name type="scientific">Clostridium thermobutyricum DSM 4928</name>
    <dbReference type="NCBI Taxonomy" id="1121339"/>
    <lineage>
        <taxon>Bacteria</taxon>
        <taxon>Bacillati</taxon>
        <taxon>Bacillota</taxon>
        <taxon>Clostridia</taxon>
        <taxon>Eubacteriales</taxon>
        <taxon>Clostridiaceae</taxon>
        <taxon>Clostridium</taxon>
    </lineage>
</organism>
<dbReference type="GO" id="GO:0006011">
    <property type="term" value="P:UDP-alpha-D-glucose metabolic process"/>
    <property type="evidence" value="ECO:0007669"/>
    <property type="project" value="InterPro"/>
</dbReference>
<dbReference type="GO" id="GO:0005886">
    <property type="term" value="C:plasma membrane"/>
    <property type="evidence" value="ECO:0007669"/>
    <property type="project" value="UniProtKB-SubCell"/>
</dbReference>
<accession>A0A1V4SSY1</accession>
<dbReference type="InterPro" id="IPR018513">
    <property type="entry name" value="Cell_synthase_bac"/>
</dbReference>
<keyword evidence="4 6" id="KW-1133">Transmembrane helix</keyword>
<keyword evidence="3 6" id="KW-0812">Transmembrane</keyword>
<keyword evidence="2" id="KW-1003">Cell membrane</keyword>
<gene>
    <name evidence="8" type="primary">bcsB</name>
    <name evidence="8" type="ORF">CLTHE_22170</name>
</gene>
<protein>
    <submittedName>
        <fullName evidence="8">Cyclic di-GMP-binding protein</fullName>
    </submittedName>
</protein>
<dbReference type="Proteomes" id="UP000191448">
    <property type="component" value="Unassembled WGS sequence"/>
</dbReference>
<proteinExistence type="predicted"/>
<dbReference type="Pfam" id="PF03170">
    <property type="entry name" value="BcsB"/>
    <property type="match status" value="1"/>
</dbReference>
<comment type="subcellular location">
    <subcellularLocation>
        <location evidence="1">Cell membrane</location>
        <topology evidence="1">Single-pass membrane protein</topology>
    </subcellularLocation>
</comment>
<dbReference type="EMBL" id="LTAY01000059">
    <property type="protein sequence ID" value="OPX46979.1"/>
    <property type="molecule type" value="Genomic_DNA"/>
</dbReference>
<feature type="signal peptide" evidence="7">
    <location>
        <begin position="1"/>
        <end position="29"/>
    </location>
</feature>
<keyword evidence="7" id="KW-0732">Signal</keyword>
<evidence type="ECO:0000256" key="1">
    <source>
        <dbReference type="ARBA" id="ARBA00004162"/>
    </source>
</evidence>
<evidence type="ECO:0000313" key="8">
    <source>
        <dbReference type="EMBL" id="OPX46979.1"/>
    </source>
</evidence>
<dbReference type="PANTHER" id="PTHR39083">
    <property type="entry name" value="CYCLIC DI-GMP-BINDING PROTEIN"/>
    <property type="match status" value="1"/>
</dbReference>
<dbReference type="Gene3D" id="2.60.120.260">
    <property type="entry name" value="Galactose-binding domain-like"/>
    <property type="match status" value="2"/>
</dbReference>
<feature type="chain" id="PRO_5010703020" evidence="7">
    <location>
        <begin position="30"/>
        <end position="714"/>
    </location>
</feature>
<keyword evidence="5 6" id="KW-0472">Membrane</keyword>
<reference evidence="8 9" key="1">
    <citation type="submission" date="2016-02" db="EMBL/GenBank/DDBJ databases">
        <title>Genome sequence of Clostridium thermobutyricum DSM 4928.</title>
        <authorList>
            <person name="Poehlein A."/>
            <person name="Daniel R."/>
        </authorList>
    </citation>
    <scope>NUCLEOTIDE SEQUENCE [LARGE SCALE GENOMIC DNA]</scope>
    <source>
        <strain evidence="8 9">DSM 4928</strain>
    </source>
</reference>
<dbReference type="PANTHER" id="PTHR39083:SF1">
    <property type="entry name" value="CYCLIC DI-GMP-BINDING PROTEIN"/>
    <property type="match status" value="1"/>
</dbReference>
<evidence type="ECO:0000256" key="7">
    <source>
        <dbReference type="SAM" id="SignalP"/>
    </source>
</evidence>
<sequence length="714" mass="80982">MKKRLMHIFLTLGICAVFVLISSSVIASAAPNNDNQKTFSLNSDIVFRGDFSSHEIYFNVSKWWDVNGAELQVNYTRSQISTQNAQTFFVFYINNIPFRSQEIFYKGNDEVQTLKINVPTRLLKSGNNTLKIEAYMRISDLPCVDDVNPANWATINKGTGITVSFNNKLANDNIGNFPYPYLKENNNPQVNTQIVVPNNYKDYDISNALMMQSYLSRLFTTGDYNGTIVKENDINKDNNIIYIGSYNDLPAELKKSVGSVNGIDFNKEALIQQVNSPYTNNQNIKALMILSDNQDMLSKAVRLMMNDSLVMQLDSPRYVVNDNVKELQEIQGDKDTLTMQDLGSDGIYLQGPFTRSVNLGYKMPKNKVLASGGKIHLNMRYSQNLDFNKALVTVYINNVPVGSKKLSYDKANGDTLELTIPRDIPNSAYLNIEIAFDLAMPNTWCEKRQEKTPWAYVTPDSYIYLPSVQSKDYNFQRYPNPYVENYAFNNVLVVTPDNMNSTDLTKLGNMFALMGTGTKYNTGNITVESGSSVGNLVNDSNLIVYGTPNNNPFIKEINNDLWFKYNSNYSGFESNAKQYLTTPFNENITTFQMCKSPFNSQRGMLVITSPKEKNLQDATLYLSDSKKILDLTGDSAIVDQYGNLQNFQMIKPENNAPSFDMFKQSNLLTKGLMGLLVLIIVLVGVSIFLYLNKYKKENKNDSDDIPYRKRFKRR</sequence>
<evidence type="ECO:0000313" key="9">
    <source>
        <dbReference type="Proteomes" id="UP000191448"/>
    </source>
</evidence>
<evidence type="ECO:0000256" key="6">
    <source>
        <dbReference type="SAM" id="Phobius"/>
    </source>
</evidence>